<evidence type="ECO:0000256" key="5">
    <source>
        <dbReference type="ARBA" id="ARBA00022597"/>
    </source>
</evidence>
<comment type="similarity">
    <text evidence="11">Belongs to the ABC transporter superfamily.</text>
</comment>
<evidence type="ECO:0000256" key="3">
    <source>
        <dbReference type="ARBA" id="ARBA00022448"/>
    </source>
</evidence>
<evidence type="ECO:0000259" key="12">
    <source>
        <dbReference type="PROSITE" id="PS50893"/>
    </source>
</evidence>
<dbReference type="OrthoDB" id="9766104at2"/>
<evidence type="ECO:0000256" key="2">
    <source>
        <dbReference type="ARBA" id="ARBA00004533"/>
    </source>
</evidence>
<keyword evidence="8 11" id="KW-0067">ATP-binding</keyword>
<comment type="catalytic activity">
    <reaction evidence="11">
        <text>D-galactose(out) + ATP + H2O = D-galactose(in) + ADP + phosphate + H(+)</text>
        <dbReference type="Rhea" id="RHEA:60156"/>
        <dbReference type="ChEBI" id="CHEBI:4139"/>
        <dbReference type="ChEBI" id="CHEBI:15377"/>
        <dbReference type="ChEBI" id="CHEBI:15378"/>
        <dbReference type="ChEBI" id="CHEBI:30616"/>
        <dbReference type="ChEBI" id="CHEBI:43474"/>
        <dbReference type="ChEBI" id="CHEBI:456216"/>
        <dbReference type="EC" id="7.5.2.11"/>
    </reaction>
</comment>
<dbReference type="InterPro" id="IPR003593">
    <property type="entry name" value="AAA+_ATPase"/>
</dbReference>
<protein>
    <recommendedName>
        <fullName evidence="11">Ribose/galactose/methyl galactoside import ATP-binding protein</fullName>
        <ecNumber evidence="11">7.5.2.11</ecNumber>
    </recommendedName>
</protein>
<keyword evidence="3 11" id="KW-0813">Transport</keyword>
<evidence type="ECO:0000256" key="1">
    <source>
        <dbReference type="ARBA" id="ARBA00004202"/>
    </source>
</evidence>
<dbReference type="InterPro" id="IPR003439">
    <property type="entry name" value="ABC_transporter-like_ATP-bd"/>
</dbReference>
<feature type="domain" description="ABC transporter" evidence="12">
    <location>
        <begin position="254"/>
        <end position="498"/>
    </location>
</feature>
<sequence length="499" mass="55884">MELNYLLEMQGISKSFPGVRALHQAGLKVQKGTVHALMGENGAGKSTLMKILIGMYQPDSGTIRFAGQEVKFRSINEALQLGISMIHQELSPVPHMTVAENLFLGREISYNNTFWVNDNSMEQKTVELLNQLEISINPKTKMKDLSTSYMQMIEIAKAVSYNSRLIIMDEPTSAITDREVEHLFKIINRLKAKGVSFIYITHKMDEVFRISDEVTVFRDGEMVASMPTQATDKERLIELMVGRELKQLFPKETAEIGEVVLELKNFTLTKKFYDVNLTLHKGEILGLAGLMGAGRTELMESLFGIHLPDQGEVYIHGQKIRIKSPQDAIKHRMAFLTEDRKLTGAFLPLSVEDNMSILNLDEYLNCGLIQHGQLRKDCEGMRGKFNVKTPDLSQLIKNLSGGNQQKVLITRWLMINADILILDEPTRGIDVGAKAEIHKAMSQLAKQGKAIIMISSELPEILGMSDRVIVMHAGKITGELCREEACQESVMRCATGMVG</sequence>
<evidence type="ECO:0000313" key="13">
    <source>
        <dbReference type="EMBL" id="VBB07255.1"/>
    </source>
</evidence>
<evidence type="ECO:0000256" key="10">
    <source>
        <dbReference type="ARBA" id="ARBA00023136"/>
    </source>
</evidence>
<feature type="domain" description="ABC transporter" evidence="12">
    <location>
        <begin position="7"/>
        <end position="244"/>
    </location>
</feature>
<dbReference type="EC" id="7.5.2.11" evidence="11"/>
<evidence type="ECO:0000256" key="4">
    <source>
        <dbReference type="ARBA" id="ARBA00022475"/>
    </source>
</evidence>
<dbReference type="EMBL" id="UPPP01000072">
    <property type="protein sequence ID" value="VBB07255.1"/>
    <property type="molecule type" value="Genomic_DNA"/>
</dbReference>
<dbReference type="Gene3D" id="3.40.50.300">
    <property type="entry name" value="P-loop containing nucleotide triphosphate hydrolases"/>
    <property type="match status" value="2"/>
</dbReference>
<keyword evidence="9 11" id="KW-1278">Translocase</keyword>
<dbReference type="Proteomes" id="UP000277811">
    <property type="component" value="Unassembled WGS sequence"/>
</dbReference>
<dbReference type="InterPro" id="IPR027417">
    <property type="entry name" value="P-loop_NTPase"/>
</dbReference>
<dbReference type="GO" id="GO:0015749">
    <property type="term" value="P:monosaccharide transmembrane transport"/>
    <property type="evidence" value="ECO:0007669"/>
    <property type="project" value="UniProtKB-ARBA"/>
</dbReference>
<evidence type="ECO:0000313" key="14">
    <source>
        <dbReference type="Proteomes" id="UP000277811"/>
    </source>
</evidence>
<dbReference type="GO" id="GO:0016887">
    <property type="term" value="F:ATP hydrolysis activity"/>
    <property type="evidence" value="ECO:0007669"/>
    <property type="project" value="InterPro"/>
</dbReference>
<keyword evidence="14" id="KW-1185">Reference proteome</keyword>
<keyword evidence="6" id="KW-0677">Repeat</keyword>
<dbReference type="PANTHER" id="PTHR43790:SF7">
    <property type="entry name" value="GALACTOSE_METHYL GALACTOSIDE IMPORT ATP-BINDING PROTEIN MGLA"/>
    <property type="match status" value="1"/>
</dbReference>
<keyword evidence="4 11" id="KW-1003">Cell membrane</keyword>
<dbReference type="InterPro" id="IPR050107">
    <property type="entry name" value="ABC_carbohydrate_import_ATPase"/>
</dbReference>
<dbReference type="PANTHER" id="PTHR43790">
    <property type="entry name" value="CARBOHYDRATE TRANSPORT ATP-BINDING PROTEIN MG119-RELATED"/>
    <property type="match status" value="1"/>
</dbReference>
<comment type="subcellular location">
    <subcellularLocation>
        <location evidence="2">Cell inner membrane</location>
    </subcellularLocation>
    <subcellularLocation>
        <location evidence="1 11">Cell membrane</location>
        <topology evidence="1 11">Peripheral membrane protein</topology>
    </subcellularLocation>
</comment>
<dbReference type="SUPFAM" id="SSF52540">
    <property type="entry name" value="P-loop containing nucleoside triphosphate hydrolases"/>
    <property type="match status" value="2"/>
</dbReference>
<proteinExistence type="inferred from homology"/>
<gene>
    <name evidence="13" type="ORF">LUCI_2499</name>
</gene>
<keyword evidence="5 11" id="KW-0762">Sugar transport</keyword>
<dbReference type="FunFam" id="3.40.50.300:FF:000127">
    <property type="entry name" value="Ribose import ATP-binding protein RbsA"/>
    <property type="match status" value="1"/>
</dbReference>
<dbReference type="SMART" id="SM00382">
    <property type="entry name" value="AAA"/>
    <property type="match status" value="2"/>
</dbReference>
<evidence type="ECO:0000256" key="6">
    <source>
        <dbReference type="ARBA" id="ARBA00022737"/>
    </source>
</evidence>
<dbReference type="CDD" id="cd03215">
    <property type="entry name" value="ABC_Carb_Monos_II"/>
    <property type="match status" value="1"/>
</dbReference>
<organism evidence="13 14">
    <name type="scientific">Lucifera butyrica</name>
    <dbReference type="NCBI Taxonomy" id="1351585"/>
    <lineage>
        <taxon>Bacteria</taxon>
        <taxon>Bacillati</taxon>
        <taxon>Bacillota</taxon>
        <taxon>Negativicutes</taxon>
        <taxon>Veillonellales</taxon>
        <taxon>Veillonellaceae</taxon>
        <taxon>Lucifera</taxon>
    </lineage>
</organism>
<reference evidence="13 14" key="1">
    <citation type="submission" date="2018-06" db="EMBL/GenBank/DDBJ databases">
        <authorList>
            <person name="Strepis N."/>
        </authorList>
    </citation>
    <scope>NUCLEOTIDE SEQUENCE [LARGE SCALE GENOMIC DNA]</scope>
    <source>
        <strain evidence="13">LUCI</strain>
    </source>
</reference>
<keyword evidence="10 11" id="KW-0472">Membrane</keyword>
<name>A0A498R8F3_9FIRM</name>
<evidence type="ECO:0000256" key="7">
    <source>
        <dbReference type="ARBA" id="ARBA00022741"/>
    </source>
</evidence>
<evidence type="ECO:0000256" key="11">
    <source>
        <dbReference type="RuleBase" id="RU367029"/>
    </source>
</evidence>
<dbReference type="Pfam" id="PF00005">
    <property type="entry name" value="ABC_tran"/>
    <property type="match status" value="2"/>
</dbReference>
<evidence type="ECO:0000256" key="9">
    <source>
        <dbReference type="ARBA" id="ARBA00022967"/>
    </source>
</evidence>
<dbReference type="GO" id="GO:0005524">
    <property type="term" value="F:ATP binding"/>
    <property type="evidence" value="ECO:0007669"/>
    <property type="project" value="UniProtKB-UniRule"/>
</dbReference>
<dbReference type="FunFam" id="3.40.50.300:FF:000126">
    <property type="entry name" value="Galactose/methyl galactoside import ATP-binding protein MglA"/>
    <property type="match status" value="1"/>
</dbReference>
<dbReference type="CDD" id="cd03216">
    <property type="entry name" value="ABC_Carb_Monos_I"/>
    <property type="match status" value="1"/>
</dbReference>
<dbReference type="RefSeq" id="WP_122628190.1">
    <property type="nucleotide sequence ID" value="NZ_UPPP01000072.1"/>
</dbReference>
<comment type="function">
    <text evidence="11">Part of an ABC transporter complex involved in carbohydrate import. Could be involved in ribose, galactose and/or methyl galactoside import. Responsible for energy coupling to the transport system.</text>
</comment>
<keyword evidence="7 11" id="KW-0547">Nucleotide-binding</keyword>
<dbReference type="PROSITE" id="PS50893">
    <property type="entry name" value="ABC_TRANSPORTER_2"/>
    <property type="match status" value="2"/>
</dbReference>
<evidence type="ECO:0000256" key="8">
    <source>
        <dbReference type="ARBA" id="ARBA00022840"/>
    </source>
</evidence>
<accession>A0A498R8F3</accession>
<dbReference type="GO" id="GO:0005886">
    <property type="term" value="C:plasma membrane"/>
    <property type="evidence" value="ECO:0007669"/>
    <property type="project" value="UniProtKB-SubCell"/>
</dbReference>
<dbReference type="AlphaFoldDB" id="A0A498R8F3"/>
<dbReference type="GO" id="GO:0043211">
    <property type="term" value="F:ABC-type carbohydrate transporter activity"/>
    <property type="evidence" value="ECO:0007669"/>
    <property type="project" value="UniProtKB-UniRule"/>
</dbReference>